<feature type="binding site" description="axial binding residue" evidence="13">
    <location>
        <position position="418"/>
    </location>
    <ligand>
        <name>heme</name>
        <dbReference type="ChEBI" id="CHEBI:30413"/>
    </ligand>
    <ligandPart>
        <name>Fe</name>
        <dbReference type="ChEBI" id="CHEBI:18248"/>
    </ligandPart>
</feature>
<keyword evidence="8" id="KW-1133">Transmembrane helix</keyword>
<organism evidence="14 15">
    <name type="scientific">Agrocybe pediades</name>
    <dbReference type="NCBI Taxonomy" id="84607"/>
    <lineage>
        <taxon>Eukaryota</taxon>
        <taxon>Fungi</taxon>
        <taxon>Dikarya</taxon>
        <taxon>Basidiomycota</taxon>
        <taxon>Agaricomycotina</taxon>
        <taxon>Agaricomycetes</taxon>
        <taxon>Agaricomycetidae</taxon>
        <taxon>Agaricales</taxon>
        <taxon>Agaricineae</taxon>
        <taxon>Strophariaceae</taxon>
        <taxon>Agrocybe</taxon>
    </lineage>
</organism>
<comment type="cofactor">
    <cofactor evidence="1 13">
        <name>heme</name>
        <dbReference type="ChEBI" id="CHEBI:30413"/>
    </cofactor>
</comment>
<dbReference type="EMBL" id="JAACJL010000001">
    <property type="protein sequence ID" value="KAF4623790.1"/>
    <property type="molecule type" value="Genomic_DNA"/>
</dbReference>
<evidence type="ECO:0000256" key="10">
    <source>
        <dbReference type="ARBA" id="ARBA00023004"/>
    </source>
</evidence>
<evidence type="ECO:0000256" key="11">
    <source>
        <dbReference type="ARBA" id="ARBA00023033"/>
    </source>
</evidence>
<dbReference type="GO" id="GO:0020037">
    <property type="term" value="F:heme binding"/>
    <property type="evidence" value="ECO:0007669"/>
    <property type="project" value="InterPro"/>
</dbReference>
<dbReference type="PRINTS" id="PR00385">
    <property type="entry name" value="P450"/>
</dbReference>
<keyword evidence="11" id="KW-0503">Monooxygenase</keyword>
<keyword evidence="5 13" id="KW-0349">Heme</keyword>
<reference evidence="14 15" key="1">
    <citation type="submission" date="2019-12" db="EMBL/GenBank/DDBJ databases">
        <authorList>
            <person name="Floudas D."/>
            <person name="Bentzer J."/>
            <person name="Ahren D."/>
            <person name="Johansson T."/>
            <person name="Persson P."/>
            <person name="Tunlid A."/>
        </authorList>
    </citation>
    <scope>NUCLEOTIDE SEQUENCE [LARGE SCALE GENOMIC DNA]</scope>
    <source>
        <strain evidence="14 15">CBS 102.39</strain>
    </source>
</reference>
<comment type="subcellular location">
    <subcellularLocation>
        <location evidence="2">Membrane</location>
    </subcellularLocation>
</comment>
<evidence type="ECO:0000256" key="3">
    <source>
        <dbReference type="ARBA" id="ARBA00004721"/>
    </source>
</evidence>
<dbReference type="GO" id="GO:0016705">
    <property type="term" value="F:oxidoreductase activity, acting on paired donors, with incorporation or reduction of molecular oxygen"/>
    <property type="evidence" value="ECO:0007669"/>
    <property type="project" value="InterPro"/>
</dbReference>
<evidence type="ECO:0000256" key="2">
    <source>
        <dbReference type="ARBA" id="ARBA00004370"/>
    </source>
</evidence>
<protein>
    <recommendedName>
        <fullName evidence="16">Cytochrome P450</fullName>
    </recommendedName>
</protein>
<evidence type="ECO:0000256" key="4">
    <source>
        <dbReference type="ARBA" id="ARBA00010617"/>
    </source>
</evidence>
<keyword evidence="12" id="KW-0472">Membrane</keyword>
<dbReference type="GO" id="GO:0016020">
    <property type="term" value="C:membrane"/>
    <property type="evidence" value="ECO:0007669"/>
    <property type="project" value="UniProtKB-SubCell"/>
</dbReference>
<dbReference type="PRINTS" id="PR00463">
    <property type="entry name" value="EP450I"/>
</dbReference>
<evidence type="ECO:0000313" key="15">
    <source>
        <dbReference type="Proteomes" id="UP000521872"/>
    </source>
</evidence>
<comment type="pathway">
    <text evidence="3">Secondary metabolite biosynthesis; terpenoid biosynthesis.</text>
</comment>
<dbReference type="Gene3D" id="1.10.630.10">
    <property type="entry name" value="Cytochrome P450"/>
    <property type="match status" value="1"/>
</dbReference>
<evidence type="ECO:0000256" key="6">
    <source>
        <dbReference type="ARBA" id="ARBA00022692"/>
    </source>
</evidence>
<evidence type="ECO:0000256" key="7">
    <source>
        <dbReference type="ARBA" id="ARBA00022723"/>
    </source>
</evidence>
<evidence type="ECO:0000256" key="12">
    <source>
        <dbReference type="ARBA" id="ARBA00023136"/>
    </source>
</evidence>
<dbReference type="PANTHER" id="PTHR24305:SF166">
    <property type="entry name" value="CYTOCHROME P450 12A4, MITOCHONDRIAL-RELATED"/>
    <property type="match status" value="1"/>
</dbReference>
<dbReference type="Proteomes" id="UP000521872">
    <property type="component" value="Unassembled WGS sequence"/>
</dbReference>
<dbReference type="Pfam" id="PF00067">
    <property type="entry name" value="p450"/>
    <property type="match status" value="2"/>
</dbReference>
<keyword evidence="9" id="KW-0560">Oxidoreductase</keyword>
<keyword evidence="6" id="KW-0812">Transmembrane</keyword>
<dbReference type="SUPFAM" id="SSF48264">
    <property type="entry name" value="Cytochrome P450"/>
    <property type="match status" value="1"/>
</dbReference>
<sequence>MRPISLTEDVTGTFTNEGPTHLRQRTILHIAFRNLSIEHLEPAFFNKAEALADRWTEALSLRSYSDEICCRSVNESQKDSAVIDVGEWMSRASFDAMGLASFNFDFRTIQNESEDVYDAYRQRLAVMDKGVGIWGTLNSYLPIIRNTAITRDIRIMNTSLRTIDTTVKSIVAQTKAAMKGVSAEQDLFASLIESNLSVGQSDRLADATLLEQCSTLLLTGSDTVSVALSWCLHFLANYPEVQARLRDELYDSTSCEVDDMSDTSSDSGYEEHCVSCKAKTMQMAMQMAMPYKCSCHLKGARWKAVSNLRYLDSVVRETLRLCPPIQNIVRVATCDDTIPLFFPVSLANGTTRRQDTGYIPIRKGSYVHIPIDGLNQCEDIWGPDAAEFRPSRWETATLPSLPSVDYPLSFGMGNHHSCLGHRLALAHIKIFLATLLPRFEFNPAEGIEISKFGSTLTRPYVQGKWSDGSQLPLRVRKLQ</sequence>
<evidence type="ECO:0000256" key="1">
    <source>
        <dbReference type="ARBA" id="ARBA00001971"/>
    </source>
</evidence>
<dbReference type="InterPro" id="IPR050121">
    <property type="entry name" value="Cytochrome_P450_monoxygenase"/>
</dbReference>
<comment type="caution">
    <text evidence="14">The sequence shown here is derived from an EMBL/GenBank/DDBJ whole genome shotgun (WGS) entry which is preliminary data.</text>
</comment>
<dbReference type="InterPro" id="IPR036396">
    <property type="entry name" value="Cyt_P450_sf"/>
</dbReference>
<gene>
    <name evidence="14" type="ORF">D9613_002033</name>
</gene>
<evidence type="ECO:0000256" key="13">
    <source>
        <dbReference type="PIRSR" id="PIRSR602401-1"/>
    </source>
</evidence>
<dbReference type="GO" id="GO:0004497">
    <property type="term" value="F:monooxygenase activity"/>
    <property type="evidence" value="ECO:0007669"/>
    <property type="project" value="UniProtKB-KW"/>
</dbReference>
<evidence type="ECO:0000313" key="14">
    <source>
        <dbReference type="EMBL" id="KAF4623790.1"/>
    </source>
</evidence>
<evidence type="ECO:0000256" key="5">
    <source>
        <dbReference type="ARBA" id="ARBA00022617"/>
    </source>
</evidence>
<comment type="similarity">
    <text evidence="4">Belongs to the cytochrome P450 family.</text>
</comment>
<keyword evidence="7 13" id="KW-0479">Metal-binding</keyword>
<keyword evidence="10 13" id="KW-0408">Iron</keyword>
<evidence type="ECO:0008006" key="16">
    <source>
        <dbReference type="Google" id="ProtNLM"/>
    </source>
</evidence>
<dbReference type="PANTHER" id="PTHR24305">
    <property type="entry name" value="CYTOCHROME P450"/>
    <property type="match status" value="1"/>
</dbReference>
<proteinExistence type="inferred from homology"/>
<keyword evidence="15" id="KW-1185">Reference proteome</keyword>
<dbReference type="InterPro" id="IPR002401">
    <property type="entry name" value="Cyt_P450_E_grp-I"/>
</dbReference>
<dbReference type="InterPro" id="IPR001128">
    <property type="entry name" value="Cyt_P450"/>
</dbReference>
<accession>A0A8H4VXC0</accession>
<dbReference type="GO" id="GO:0005506">
    <property type="term" value="F:iron ion binding"/>
    <property type="evidence" value="ECO:0007669"/>
    <property type="project" value="InterPro"/>
</dbReference>
<evidence type="ECO:0000256" key="9">
    <source>
        <dbReference type="ARBA" id="ARBA00023002"/>
    </source>
</evidence>
<name>A0A8H4VXC0_9AGAR</name>
<evidence type="ECO:0000256" key="8">
    <source>
        <dbReference type="ARBA" id="ARBA00022989"/>
    </source>
</evidence>
<dbReference type="AlphaFoldDB" id="A0A8H4VXC0"/>